<evidence type="ECO:0000256" key="2">
    <source>
        <dbReference type="ARBA" id="ARBA00022723"/>
    </source>
</evidence>
<organism evidence="6 7">
    <name type="scientific">Paenibacillus riograndensis SBR5</name>
    <dbReference type="NCBI Taxonomy" id="1073571"/>
    <lineage>
        <taxon>Bacteria</taxon>
        <taxon>Bacillati</taxon>
        <taxon>Bacillota</taxon>
        <taxon>Bacilli</taxon>
        <taxon>Bacillales</taxon>
        <taxon>Paenibacillaceae</taxon>
        <taxon>Paenibacillus</taxon>
        <taxon>Paenibacillus sonchi group</taxon>
    </lineage>
</organism>
<name>A0A0E3WHB7_9BACL</name>
<dbReference type="HOGENOM" id="CLU_2233879_0_0_9"/>
<dbReference type="PANTHER" id="PTHR43498">
    <property type="entry name" value="FERREDOXIN:COB-COM HETERODISULFIDE REDUCTASE SUBUNIT A"/>
    <property type="match status" value="1"/>
</dbReference>
<dbReference type="Proteomes" id="UP000033163">
    <property type="component" value="Chromosome I"/>
</dbReference>
<dbReference type="KEGG" id="pri:PRIO_2604"/>
<dbReference type="Pfam" id="PF12831">
    <property type="entry name" value="FAD_oxidored"/>
    <property type="match status" value="1"/>
</dbReference>
<dbReference type="InterPro" id="IPR036188">
    <property type="entry name" value="FAD/NAD-bd_sf"/>
</dbReference>
<keyword evidence="2" id="KW-0479">Metal-binding</keyword>
<evidence type="ECO:0000313" key="7">
    <source>
        <dbReference type="Proteomes" id="UP000033163"/>
    </source>
</evidence>
<evidence type="ECO:0000256" key="4">
    <source>
        <dbReference type="ARBA" id="ARBA00023004"/>
    </source>
</evidence>
<keyword evidence="1" id="KW-0004">4Fe-4S</keyword>
<dbReference type="GO" id="GO:0016491">
    <property type="term" value="F:oxidoreductase activity"/>
    <property type="evidence" value="ECO:0007669"/>
    <property type="project" value="UniProtKB-KW"/>
</dbReference>
<keyword evidence="3" id="KW-0560">Oxidoreductase</keyword>
<evidence type="ECO:0000313" key="6">
    <source>
        <dbReference type="EMBL" id="CQR55008.1"/>
    </source>
</evidence>
<keyword evidence="5" id="KW-0411">Iron-sulfur</keyword>
<dbReference type="PANTHER" id="PTHR43498:SF1">
    <property type="entry name" value="COB--COM HETERODISULFIDE REDUCTASE IRON-SULFUR SUBUNIT A"/>
    <property type="match status" value="1"/>
</dbReference>
<dbReference type="SUPFAM" id="SSF51905">
    <property type="entry name" value="FAD/NAD(P)-binding domain"/>
    <property type="match status" value="1"/>
</dbReference>
<reference evidence="7" key="1">
    <citation type="submission" date="2015-03" db="EMBL/GenBank/DDBJ databases">
        <authorList>
            <person name="Wibberg D."/>
        </authorList>
    </citation>
    <scope>NUCLEOTIDE SEQUENCE [LARGE SCALE GENOMIC DNA]</scope>
</reference>
<protein>
    <recommendedName>
        <fullName evidence="8">FAD-dependent oxidoreductase</fullName>
    </recommendedName>
</protein>
<accession>A0A0E3WHB7</accession>
<dbReference type="EMBL" id="LN831776">
    <property type="protein sequence ID" value="CQR55008.1"/>
    <property type="molecule type" value="Genomic_DNA"/>
</dbReference>
<keyword evidence="4" id="KW-0408">Iron</keyword>
<dbReference type="InterPro" id="IPR039650">
    <property type="entry name" value="HdrA-like"/>
</dbReference>
<gene>
    <name evidence="6" type="ORF">PRIO_2604</name>
</gene>
<proteinExistence type="predicted"/>
<evidence type="ECO:0000256" key="1">
    <source>
        <dbReference type="ARBA" id="ARBA00022485"/>
    </source>
</evidence>
<dbReference type="PATRIC" id="fig|1073571.4.peg.2774"/>
<dbReference type="AlphaFoldDB" id="A0A0E3WHB7"/>
<evidence type="ECO:0008006" key="8">
    <source>
        <dbReference type="Google" id="ProtNLM"/>
    </source>
</evidence>
<dbReference type="Gene3D" id="3.50.50.60">
    <property type="entry name" value="FAD/NAD(P)-binding domain"/>
    <property type="match status" value="1"/>
</dbReference>
<sequence>MGSYRMNSEIPLQDSWDVIVVGGGPAGCTAAAAAAREGARTLLVEATSSLGGMGTSGLVPAWCPFSDLEQIIYRGLAVKVFESLKAQMPHVRKDAMDWVPMTRRS</sequence>
<evidence type="ECO:0000256" key="3">
    <source>
        <dbReference type="ARBA" id="ARBA00023002"/>
    </source>
</evidence>
<dbReference type="GO" id="GO:0046872">
    <property type="term" value="F:metal ion binding"/>
    <property type="evidence" value="ECO:0007669"/>
    <property type="project" value="UniProtKB-KW"/>
</dbReference>
<dbReference type="GO" id="GO:0051539">
    <property type="term" value="F:4 iron, 4 sulfur cluster binding"/>
    <property type="evidence" value="ECO:0007669"/>
    <property type="project" value="UniProtKB-KW"/>
</dbReference>
<evidence type="ECO:0000256" key="5">
    <source>
        <dbReference type="ARBA" id="ARBA00023014"/>
    </source>
</evidence>
<dbReference type="RefSeq" id="WP_197545418.1">
    <property type="nucleotide sequence ID" value="NZ_AGBD01001770.1"/>
</dbReference>